<comment type="caution">
    <text evidence="1">The sequence shown here is derived from an EMBL/GenBank/DDBJ whole genome shotgun (WGS) entry which is preliminary data.</text>
</comment>
<dbReference type="Proteomes" id="UP000012329">
    <property type="component" value="Unassembled WGS sequence"/>
</dbReference>
<gene>
    <name evidence="1" type="ORF">LEP1GSC029_4083</name>
</gene>
<sequence length="38" mass="4569">MKEILHSIFWKQIHNIMFMSPNDKNLSISLNISYKTFV</sequence>
<dbReference type="EMBL" id="AFJL02000029">
    <property type="protein sequence ID" value="EMY06556.1"/>
    <property type="molecule type" value="Genomic_DNA"/>
</dbReference>
<evidence type="ECO:0000313" key="2">
    <source>
        <dbReference type="Proteomes" id="UP000012329"/>
    </source>
</evidence>
<organism evidence="1 2">
    <name type="scientific">Leptospira interrogans str. 2002000626</name>
    <dbReference type="NCBI Taxonomy" id="996803"/>
    <lineage>
        <taxon>Bacteria</taxon>
        <taxon>Pseudomonadati</taxon>
        <taxon>Spirochaetota</taxon>
        <taxon>Spirochaetia</taxon>
        <taxon>Leptospirales</taxon>
        <taxon>Leptospiraceae</taxon>
        <taxon>Leptospira</taxon>
    </lineage>
</organism>
<dbReference type="AlphaFoldDB" id="A0A829DDV8"/>
<protein>
    <submittedName>
        <fullName evidence="1">Uncharacterized protein</fullName>
    </submittedName>
</protein>
<name>A0A829DDV8_LEPIR</name>
<accession>A0A829DDV8</accession>
<reference evidence="1 2" key="1">
    <citation type="submission" date="2013-02" db="EMBL/GenBank/DDBJ databases">
        <authorList>
            <person name="Harkins D.M."/>
            <person name="Durkin A.S."/>
            <person name="Brinkac L.M."/>
            <person name="Haft D.H."/>
            <person name="Selengut J.D."/>
            <person name="Sanka R."/>
            <person name="DePew J."/>
            <person name="Purushe J."/>
            <person name="Whelen A.C."/>
            <person name="Vinetz J.M."/>
            <person name="Sutton G.G."/>
            <person name="Nierman W.C."/>
            <person name="Fouts D.E."/>
        </authorList>
    </citation>
    <scope>NUCLEOTIDE SEQUENCE [LARGE SCALE GENOMIC DNA]</scope>
    <source>
        <strain evidence="1 2">2002000626</strain>
    </source>
</reference>
<evidence type="ECO:0000313" key="1">
    <source>
        <dbReference type="EMBL" id="EMY06556.1"/>
    </source>
</evidence>
<proteinExistence type="predicted"/>